<evidence type="ECO:0000256" key="1">
    <source>
        <dbReference type="SAM" id="MobiDB-lite"/>
    </source>
</evidence>
<evidence type="ECO:0000313" key="2">
    <source>
        <dbReference type="EMBL" id="CAG8483160.1"/>
    </source>
</evidence>
<feature type="compositionally biased region" description="Low complexity" evidence="1">
    <location>
        <begin position="275"/>
        <end position="310"/>
    </location>
</feature>
<feature type="compositionally biased region" description="Basic and acidic residues" evidence="1">
    <location>
        <begin position="39"/>
        <end position="48"/>
    </location>
</feature>
<organism evidence="2 3">
    <name type="scientific">Paraglomus brasilianum</name>
    <dbReference type="NCBI Taxonomy" id="144538"/>
    <lineage>
        <taxon>Eukaryota</taxon>
        <taxon>Fungi</taxon>
        <taxon>Fungi incertae sedis</taxon>
        <taxon>Mucoromycota</taxon>
        <taxon>Glomeromycotina</taxon>
        <taxon>Glomeromycetes</taxon>
        <taxon>Paraglomerales</taxon>
        <taxon>Paraglomeraceae</taxon>
        <taxon>Paraglomus</taxon>
    </lineage>
</organism>
<feature type="compositionally biased region" description="Basic and acidic residues" evidence="1">
    <location>
        <begin position="336"/>
        <end position="347"/>
    </location>
</feature>
<feature type="compositionally biased region" description="Basic residues" evidence="1">
    <location>
        <begin position="1"/>
        <end position="12"/>
    </location>
</feature>
<comment type="caution">
    <text evidence="2">The sequence shown here is derived from an EMBL/GenBank/DDBJ whole genome shotgun (WGS) entry which is preliminary data.</text>
</comment>
<dbReference type="AlphaFoldDB" id="A0A9N8Z9J3"/>
<keyword evidence="3" id="KW-1185">Reference proteome</keyword>
<feature type="compositionally biased region" description="Polar residues" evidence="1">
    <location>
        <begin position="172"/>
        <end position="189"/>
    </location>
</feature>
<feature type="region of interest" description="Disordered" evidence="1">
    <location>
        <begin position="272"/>
        <end position="310"/>
    </location>
</feature>
<feature type="region of interest" description="Disordered" evidence="1">
    <location>
        <begin position="1"/>
        <end position="50"/>
    </location>
</feature>
<proteinExistence type="predicted"/>
<feature type="compositionally biased region" description="Basic and acidic residues" evidence="1">
    <location>
        <begin position="133"/>
        <end position="171"/>
    </location>
</feature>
<dbReference type="Proteomes" id="UP000789739">
    <property type="component" value="Unassembled WGS sequence"/>
</dbReference>
<feature type="region of interest" description="Disordered" evidence="1">
    <location>
        <begin position="84"/>
        <end position="254"/>
    </location>
</feature>
<dbReference type="OrthoDB" id="10258692at2759"/>
<feature type="compositionally biased region" description="Basic and acidic residues" evidence="1">
    <location>
        <begin position="84"/>
        <end position="95"/>
    </location>
</feature>
<protein>
    <submittedName>
        <fullName evidence="2">5281_t:CDS:1</fullName>
    </submittedName>
</protein>
<name>A0A9N8Z9J3_9GLOM</name>
<dbReference type="EMBL" id="CAJVPI010000116">
    <property type="protein sequence ID" value="CAG8483160.1"/>
    <property type="molecule type" value="Genomic_DNA"/>
</dbReference>
<feature type="region of interest" description="Disordered" evidence="1">
    <location>
        <begin position="324"/>
        <end position="359"/>
    </location>
</feature>
<sequence>MWKKRGNGRKNRTPKDEYRPWNAAILAKQPESNISDNNRNSREIKETSGEEFTAAAVLGSDVPPEKETFRYWNVVGLGIVEPKKPFEKHWTHSEAQKNINSREDDEVMNDTQEPSELVPRHENQYKPFSNRQDAPRHDAPRQDAPRQDAPRQDASWHDAPRQDVPRSRQDAPRQNTSWQDAPRQNTSWQDAPRQDVSWQDAPRQDASWQDAPRQDASWQDAPRQDASRQDARQYRNDNIKRSSKDAPAKSNIAEVTFRLVGSGFRRAEALIVDINSSNSPNMSSSYYPNSSSSSPASVNSPSTPDDPLLSPLLELNEALMSQVKTMKTQDSSKGPDLVKAKPDKGGWKENWAQGYGNIW</sequence>
<evidence type="ECO:0000313" key="3">
    <source>
        <dbReference type="Proteomes" id="UP000789739"/>
    </source>
</evidence>
<reference evidence="2" key="1">
    <citation type="submission" date="2021-06" db="EMBL/GenBank/DDBJ databases">
        <authorList>
            <person name="Kallberg Y."/>
            <person name="Tangrot J."/>
            <person name="Rosling A."/>
        </authorList>
    </citation>
    <scope>NUCLEOTIDE SEQUENCE</scope>
    <source>
        <strain evidence="2">BR232B</strain>
    </source>
</reference>
<feature type="compositionally biased region" description="Basic and acidic residues" evidence="1">
    <location>
        <begin position="222"/>
        <end position="247"/>
    </location>
</feature>
<gene>
    <name evidence="2" type="ORF">PBRASI_LOCUS1693</name>
</gene>
<accession>A0A9N8Z9J3</accession>